<sequence>AEALPTAQPRLADDARERRVDVRGRREAPVVDAVGHAADVHAAGRQQAEVLGREHPQRLARALGRVAAAACRARRLQQLRLARQPPAPEALVHHAQERG</sequence>
<dbReference type="EMBL" id="GBEZ01006526">
    <property type="protein sequence ID" value="JAC78878.1"/>
    <property type="molecule type" value="Transcribed_RNA"/>
</dbReference>
<evidence type="ECO:0000256" key="1">
    <source>
        <dbReference type="SAM" id="MobiDB-lite"/>
    </source>
</evidence>
<feature type="region of interest" description="Disordered" evidence="1">
    <location>
        <begin position="1"/>
        <end position="22"/>
    </location>
</feature>
<accession>A0A061S3P7</accession>
<organism evidence="2">
    <name type="scientific">Tetraselmis sp. GSL018</name>
    <dbReference type="NCBI Taxonomy" id="582737"/>
    <lineage>
        <taxon>Eukaryota</taxon>
        <taxon>Viridiplantae</taxon>
        <taxon>Chlorophyta</taxon>
        <taxon>core chlorophytes</taxon>
        <taxon>Chlorodendrophyceae</taxon>
        <taxon>Chlorodendrales</taxon>
        <taxon>Chlorodendraceae</taxon>
        <taxon>Tetraselmis</taxon>
    </lineage>
</organism>
<evidence type="ECO:0000313" key="2">
    <source>
        <dbReference type="EMBL" id="JAC78878.1"/>
    </source>
</evidence>
<feature type="non-terminal residue" evidence="2">
    <location>
        <position position="1"/>
    </location>
</feature>
<dbReference type="AlphaFoldDB" id="A0A061S3P7"/>
<feature type="non-terminal residue" evidence="2">
    <location>
        <position position="99"/>
    </location>
</feature>
<gene>
    <name evidence="2" type="ORF">TSPGSL018_14078</name>
</gene>
<proteinExistence type="predicted"/>
<reference evidence="2" key="1">
    <citation type="submission" date="2014-05" db="EMBL/GenBank/DDBJ databases">
        <title>The transcriptome of the halophilic microalga Tetraselmis sp. GSL018 isolated from the Great Salt Lake, Utah.</title>
        <authorList>
            <person name="Jinkerson R.E."/>
            <person name="D'Adamo S."/>
            <person name="Posewitz M.C."/>
        </authorList>
    </citation>
    <scope>NUCLEOTIDE SEQUENCE</scope>
    <source>
        <strain evidence="2">GSL018</strain>
    </source>
</reference>
<protein>
    <submittedName>
        <fullName evidence="2">Uncharacterized protein</fullName>
    </submittedName>
</protein>
<feature type="compositionally biased region" description="Basic and acidic residues" evidence="1">
    <location>
        <begin position="11"/>
        <end position="22"/>
    </location>
</feature>
<name>A0A061S3P7_9CHLO</name>